<keyword evidence="7" id="KW-0378">Hydrolase</keyword>
<dbReference type="PANTHER" id="PTHR39188:SF3">
    <property type="entry name" value="STAGE IV SPORULATION PROTEIN FB"/>
    <property type="match status" value="1"/>
</dbReference>
<evidence type="ECO:0000313" key="14">
    <source>
        <dbReference type="EMBL" id="MTK20872.1"/>
    </source>
</evidence>
<evidence type="ECO:0000256" key="3">
    <source>
        <dbReference type="ARBA" id="ARBA00007931"/>
    </source>
</evidence>
<evidence type="ECO:0000256" key="4">
    <source>
        <dbReference type="ARBA" id="ARBA00022670"/>
    </source>
</evidence>
<gene>
    <name evidence="14" type="ORF">GMA92_05500</name>
</gene>
<feature type="transmembrane region" description="Helical" evidence="12">
    <location>
        <begin position="111"/>
        <end position="131"/>
    </location>
</feature>
<keyword evidence="4" id="KW-0645">Protease</keyword>
<evidence type="ECO:0000256" key="5">
    <source>
        <dbReference type="ARBA" id="ARBA00022692"/>
    </source>
</evidence>
<feature type="transmembrane region" description="Helical" evidence="12">
    <location>
        <begin position="151"/>
        <end position="174"/>
    </location>
</feature>
<dbReference type="OrthoDB" id="166377at2"/>
<dbReference type="GO" id="GO:0016020">
    <property type="term" value="C:membrane"/>
    <property type="evidence" value="ECO:0007669"/>
    <property type="project" value="UniProtKB-SubCell"/>
</dbReference>
<dbReference type="InterPro" id="IPR008915">
    <property type="entry name" value="Peptidase_M50"/>
</dbReference>
<feature type="transmembrane region" description="Helical" evidence="12">
    <location>
        <begin position="79"/>
        <end position="99"/>
    </location>
</feature>
<keyword evidence="8" id="KW-0862">Zinc</keyword>
<evidence type="ECO:0000256" key="1">
    <source>
        <dbReference type="ARBA" id="ARBA00001947"/>
    </source>
</evidence>
<keyword evidence="10" id="KW-0482">Metalloprotease</keyword>
<dbReference type="PANTHER" id="PTHR39188">
    <property type="entry name" value="MEMBRANE-ASSOCIATED ZINC METALLOPROTEASE M50B"/>
    <property type="match status" value="1"/>
</dbReference>
<evidence type="ECO:0000259" key="13">
    <source>
        <dbReference type="Pfam" id="PF02163"/>
    </source>
</evidence>
<dbReference type="AlphaFoldDB" id="A0A9X4XGE6"/>
<feature type="domain" description="Peptidase M50" evidence="13">
    <location>
        <begin position="29"/>
        <end position="101"/>
    </location>
</feature>
<evidence type="ECO:0000256" key="8">
    <source>
        <dbReference type="ARBA" id="ARBA00022833"/>
    </source>
</evidence>
<dbReference type="GO" id="GO:0046872">
    <property type="term" value="F:metal ion binding"/>
    <property type="evidence" value="ECO:0007669"/>
    <property type="project" value="UniProtKB-KW"/>
</dbReference>
<dbReference type="GO" id="GO:0008237">
    <property type="term" value="F:metallopeptidase activity"/>
    <property type="evidence" value="ECO:0007669"/>
    <property type="project" value="UniProtKB-KW"/>
</dbReference>
<keyword evidence="11 12" id="KW-0472">Membrane</keyword>
<organism evidence="14 15">
    <name type="scientific">Turicibacter sanguinis</name>
    <dbReference type="NCBI Taxonomy" id="154288"/>
    <lineage>
        <taxon>Bacteria</taxon>
        <taxon>Bacillati</taxon>
        <taxon>Bacillota</taxon>
        <taxon>Erysipelotrichia</taxon>
        <taxon>Erysipelotrichales</taxon>
        <taxon>Turicibacteraceae</taxon>
        <taxon>Turicibacter</taxon>
    </lineage>
</organism>
<accession>A0A9X4XGE6</accession>
<evidence type="ECO:0000256" key="10">
    <source>
        <dbReference type="ARBA" id="ARBA00023049"/>
    </source>
</evidence>
<protein>
    <submittedName>
        <fullName evidence="14">Peptidase M50</fullName>
    </submittedName>
</protein>
<comment type="subcellular location">
    <subcellularLocation>
        <location evidence="2">Membrane</location>
        <topology evidence="2">Multi-pass membrane protein</topology>
    </subcellularLocation>
</comment>
<evidence type="ECO:0000256" key="11">
    <source>
        <dbReference type="ARBA" id="ARBA00023136"/>
    </source>
</evidence>
<proteinExistence type="inferred from homology"/>
<comment type="similarity">
    <text evidence="3">Belongs to the peptidase M50B family.</text>
</comment>
<evidence type="ECO:0000256" key="2">
    <source>
        <dbReference type="ARBA" id="ARBA00004141"/>
    </source>
</evidence>
<sequence length="272" mass="32527">MHKNKIKFEPSYYIVTLLAILTGYFNQYIVFAISILLHECGHLLMASFFKWELDELKFFAFGGQMRFKGELNKANKEDLLISSAGVMVNLMLLSIFLYFAQLEVSGIQLKWINSFIWAQCFIIVFNLIPLPPLDGSRILGDILSCFFPYRYSLRIICYFNIVFISFIVLLTILYDFRQFYLILGFLFYSTVKFNQNAQYLFQRFLLHKKMYRNVDLPRKITILCDDSWEDKIYRGYLNMFQFNERFHDELTWLQLKFRENNKVIIDVKIKSD</sequence>
<evidence type="ECO:0000256" key="9">
    <source>
        <dbReference type="ARBA" id="ARBA00022989"/>
    </source>
</evidence>
<evidence type="ECO:0000256" key="12">
    <source>
        <dbReference type="SAM" id="Phobius"/>
    </source>
</evidence>
<dbReference type="EMBL" id="WMQE01000009">
    <property type="protein sequence ID" value="MTK20872.1"/>
    <property type="molecule type" value="Genomic_DNA"/>
</dbReference>
<dbReference type="Pfam" id="PF02163">
    <property type="entry name" value="Peptidase_M50"/>
    <property type="match status" value="1"/>
</dbReference>
<evidence type="ECO:0000256" key="7">
    <source>
        <dbReference type="ARBA" id="ARBA00022801"/>
    </source>
</evidence>
<dbReference type="RefSeq" id="WP_006785478.1">
    <property type="nucleotide sequence ID" value="NZ_CABJBH010000001.1"/>
</dbReference>
<dbReference type="Proteomes" id="UP000487649">
    <property type="component" value="Unassembled WGS sequence"/>
</dbReference>
<feature type="transmembrane region" description="Helical" evidence="12">
    <location>
        <begin position="12"/>
        <end position="37"/>
    </location>
</feature>
<keyword evidence="6" id="KW-0479">Metal-binding</keyword>
<keyword evidence="9 12" id="KW-1133">Transmembrane helix</keyword>
<dbReference type="GeneID" id="60057413"/>
<comment type="caution">
    <text evidence="14">The sequence shown here is derived from an EMBL/GenBank/DDBJ whole genome shotgun (WGS) entry which is preliminary data.</text>
</comment>
<evidence type="ECO:0000256" key="6">
    <source>
        <dbReference type="ARBA" id="ARBA00022723"/>
    </source>
</evidence>
<keyword evidence="5 12" id="KW-0812">Transmembrane</keyword>
<name>A0A9X4XGE6_9FIRM</name>
<comment type="cofactor">
    <cofactor evidence="1">
        <name>Zn(2+)</name>
        <dbReference type="ChEBI" id="CHEBI:29105"/>
    </cofactor>
</comment>
<reference evidence="14 15" key="1">
    <citation type="journal article" date="2019" name="Nat. Med.">
        <title>A library of human gut bacterial isolates paired with longitudinal multiomics data enables mechanistic microbiome research.</title>
        <authorList>
            <person name="Poyet M."/>
            <person name="Groussin M."/>
            <person name="Gibbons S.M."/>
            <person name="Avila-Pacheco J."/>
            <person name="Jiang X."/>
            <person name="Kearney S.M."/>
            <person name="Perrotta A.R."/>
            <person name="Berdy B."/>
            <person name="Zhao S."/>
            <person name="Lieberman T.D."/>
            <person name="Swanson P.K."/>
            <person name="Smith M."/>
            <person name="Roesemann S."/>
            <person name="Alexander J.E."/>
            <person name="Rich S.A."/>
            <person name="Livny J."/>
            <person name="Vlamakis H."/>
            <person name="Clish C."/>
            <person name="Bullock K."/>
            <person name="Deik A."/>
            <person name="Scott J."/>
            <person name="Pierce K.A."/>
            <person name="Xavier R.J."/>
            <person name="Alm E.J."/>
        </authorList>
    </citation>
    <scope>NUCLEOTIDE SEQUENCE [LARGE SCALE GENOMIC DNA]</scope>
    <source>
        <strain evidence="14 15">BIOML-A198</strain>
    </source>
</reference>
<evidence type="ECO:0000313" key="15">
    <source>
        <dbReference type="Proteomes" id="UP000487649"/>
    </source>
</evidence>
<dbReference type="GO" id="GO:0006508">
    <property type="term" value="P:proteolysis"/>
    <property type="evidence" value="ECO:0007669"/>
    <property type="project" value="UniProtKB-KW"/>
</dbReference>